<dbReference type="SUPFAM" id="SSF54189">
    <property type="entry name" value="Ribosomal proteins S24e, L23 and L15e"/>
    <property type="match status" value="1"/>
</dbReference>
<dbReference type="InterPro" id="IPR012678">
    <property type="entry name" value="Ribosomal_uL23/eL15/eS24_sf"/>
</dbReference>
<sequence>MGIIIKPIISEKMTAITESNPQRYAFLVAPTANKIEIRNAVEKMYNVKVDSVNTCRYDGKRSSRYTKSGVITGRKPAFKKAFITLQGEDTIDFFSNI</sequence>
<dbReference type="Proteomes" id="UP000006545">
    <property type="component" value="Chromosome"/>
</dbReference>
<keyword evidence="3 6" id="KW-0694">RNA-binding</keyword>
<evidence type="ECO:0000256" key="6">
    <source>
        <dbReference type="HAMAP-Rule" id="MF_01369"/>
    </source>
</evidence>
<name>F4KMS0_PORAD</name>
<reference evidence="9" key="1">
    <citation type="submission" date="2011-04" db="EMBL/GenBank/DDBJ databases">
        <title>The complete genome of Porphyromonas asaccharolytica DSM 20707.</title>
        <authorList>
            <person name="Lucas S."/>
            <person name="Han J."/>
            <person name="Lapidus A."/>
            <person name="Bruce D."/>
            <person name="Goodwin L."/>
            <person name="Pitluck S."/>
            <person name="Peters L."/>
            <person name="Kyrpides N."/>
            <person name="Mavromatis K."/>
            <person name="Ivanova N."/>
            <person name="Ovchinnikova G."/>
            <person name="Pagani I."/>
            <person name="Lu M."/>
            <person name="Detter J.C."/>
            <person name="Tapia R."/>
            <person name="Han C."/>
            <person name="Land M."/>
            <person name="Hauser L."/>
            <person name="Markowitz V."/>
            <person name="Cheng J.-F."/>
            <person name="Hugenholtz P."/>
            <person name="Woyke T."/>
            <person name="Wu D."/>
            <person name="Gronow S."/>
            <person name="Wellnitz S."/>
            <person name="Brambilla E."/>
            <person name="Klenk H.-P."/>
            <person name="Eisen J.A."/>
        </authorList>
    </citation>
    <scope>NUCLEOTIDE SEQUENCE [LARGE SCALE GENOMIC DNA]</scope>
    <source>
        <strain evidence="9">ATCC 25260 / DSM 20707 / VPI 4198</strain>
    </source>
</reference>
<dbReference type="HOGENOM" id="CLU_037562_3_0_10"/>
<dbReference type="OrthoDB" id="9797862at2"/>
<comment type="similarity">
    <text evidence="1 6 7">Belongs to the universal ribosomal protein uL23 family.</text>
</comment>
<evidence type="ECO:0000256" key="3">
    <source>
        <dbReference type="ARBA" id="ARBA00022884"/>
    </source>
</evidence>
<keyword evidence="5 6" id="KW-0687">Ribonucleoprotein</keyword>
<keyword evidence="4 6" id="KW-0689">Ribosomal protein</keyword>
<proteinExistence type="inferred from homology"/>
<dbReference type="Pfam" id="PF00276">
    <property type="entry name" value="Ribosomal_L23"/>
    <property type="match status" value="1"/>
</dbReference>
<dbReference type="RefSeq" id="WP_004331538.1">
    <property type="nucleotide sequence ID" value="NC_015501.1"/>
</dbReference>
<accession>F4KMS0</accession>
<organism evidence="8 9">
    <name type="scientific">Porphyromonas asaccharolytica (strain ATCC 25260 / DSM 20707 / BCRC 10618 / CCUG 7834 / JCM 6326 / LMG 13178 / VPI 4198 / B440)</name>
    <name type="common">Bacteroides asaccharolyticus</name>
    <dbReference type="NCBI Taxonomy" id="879243"/>
    <lineage>
        <taxon>Bacteria</taxon>
        <taxon>Pseudomonadati</taxon>
        <taxon>Bacteroidota</taxon>
        <taxon>Bacteroidia</taxon>
        <taxon>Bacteroidales</taxon>
        <taxon>Porphyromonadaceae</taxon>
        <taxon>Porphyromonas</taxon>
    </lineage>
</organism>
<dbReference type="InterPro" id="IPR013025">
    <property type="entry name" value="Ribosomal_uL23-like"/>
</dbReference>
<dbReference type="STRING" id="879243.Poras_0367"/>
<dbReference type="GO" id="GO:0006412">
    <property type="term" value="P:translation"/>
    <property type="evidence" value="ECO:0007669"/>
    <property type="project" value="UniProtKB-UniRule"/>
</dbReference>
<keyword evidence="2 6" id="KW-0699">rRNA-binding</keyword>
<keyword evidence="9" id="KW-1185">Reference proteome</keyword>
<dbReference type="eggNOG" id="COG0089">
    <property type="taxonomic scope" value="Bacteria"/>
</dbReference>
<evidence type="ECO:0000256" key="7">
    <source>
        <dbReference type="RuleBase" id="RU003934"/>
    </source>
</evidence>
<evidence type="ECO:0000256" key="4">
    <source>
        <dbReference type="ARBA" id="ARBA00022980"/>
    </source>
</evidence>
<dbReference type="HAMAP" id="MF_01369_B">
    <property type="entry name" value="Ribosomal_uL23_B"/>
    <property type="match status" value="1"/>
</dbReference>
<evidence type="ECO:0000313" key="8">
    <source>
        <dbReference type="EMBL" id="AEE12321.1"/>
    </source>
</evidence>
<dbReference type="KEGG" id="pah:Poras_0367"/>
<dbReference type="InterPro" id="IPR001014">
    <property type="entry name" value="Ribosomal_uL23_CS"/>
</dbReference>
<dbReference type="Gene3D" id="3.30.70.330">
    <property type="match status" value="1"/>
</dbReference>
<dbReference type="NCBIfam" id="NF004363">
    <property type="entry name" value="PRK05738.2-4"/>
    <property type="match status" value="1"/>
</dbReference>
<evidence type="ECO:0000313" key="9">
    <source>
        <dbReference type="Proteomes" id="UP000006545"/>
    </source>
</evidence>
<evidence type="ECO:0000256" key="2">
    <source>
        <dbReference type="ARBA" id="ARBA00022730"/>
    </source>
</evidence>
<evidence type="ECO:0000256" key="5">
    <source>
        <dbReference type="ARBA" id="ARBA00023274"/>
    </source>
</evidence>
<dbReference type="GO" id="GO:0019843">
    <property type="term" value="F:rRNA binding"/>
    <property type="evidence" value="ECO:0007669"/>
    <property type="project" value="UniProtKB-UniRule"/>
</dbReference>
<evidence type="ECO:0000256" key="1">
    <source>
        <dbReference type="ARBA" id="ARBA00006700"/>
    </source>
</evidence>
<dbReference type="EMBL" id="CP002689">
    <property type="protein sequence ID" value="AEE12321.1"/>
    <property type="molecule type" value="Genomic_DNA"/>
</dbReference>
<dbReference type="PANTHER" id="PTHR12059:SF5">
    <property type="entry name" value="LARGE RIBOSOMAL SUBUNIT PROTEIN UL23M"/>
    <property type="match status" value="1"/>
</dbReference>
<dbReference type="GO" id="GO:0005840">
    <property type="term" value="C:ribosome"/>
    <property type="evidence" value="ECO:0007669"/>
    <property type="project" value="UniProtKB-KW"/>
</dbReference>
<gene>
    <name evidence="6" type="primary">rplW</name>
    <name evidence="8" type="ordered locus">Poras_0367</name>
</gene>
<dbReference type="InterPro" id="IPR012677">
    <property type="entry name" value="Nucleotide-bd_a/b_plait_sf"/>
</dbReference>
<dbReference type="GO" id="GO:0003735">
    <property type="term" value="F:structural constituent of ribosome"/>
    <property type="evidence" value="ECO:0007669"/>
    <property type="project" value="InterPro"/>
</dbReference>
<dbReference type="GO" id="GO:1990904">
    <property type="term" value="C:ribonucleoprotein complex"/>
    <property type="evidence" value="ECO:0007669"/>
    <property type="project" value="UniProtKB-KW"/>
</dbReference>
<dbReference type="PANTHER" id="PTHR12059">
    <property type="entry name" value="RIBOSOMAL PROTEIN L23-RELATED"/>
    <property type="match status" value="1"/>
</dbReference>
<comment type="subunit">
    <text evidence="6">Part of the 50S ribosomal subunit. Contacts protein L29, and trigger factor when it is bound to the ribosome.</text>
</comment>
<dbReference type="PROSITE" id="PS00050">
    <property type="entry name" value="RIBOSOMAL_L23"/>
    <property type="match status" value="1"/>
</dbReference>
<protein>
    <recommendedName>
        <fullName evidence="6">Large ribosomal subunit protein uL23</fullName>
    </recommendedName>
</protein>
<comment type="function">
    <text evidence="6">One of the early assembly proteins it binds 23S rRNA. One of the proteins that surrounds the polypeptide exit tunnel on the outside of the ribosome. Forms the main docking site for trigger factor binding to the ribosome.</text>
</comment>
<dbReference type="AlphaFoldDB" id="F4KMS0"/>